<dbReference type="Gene3D" id="3.30.40.10">
    <property type="entry name" value="Zinc/RING finger domain, C3HC4 (zinc finger)"/>
    <property type="match status" value="1"/>
</dbReference>
<dbReference type="Proteomes" id="UP000076408">
    <property type="component" value="Unassembled WGS sequence"/>
</dbReference>
<dbReference type="InterPro" id="IPR028941">
    <property type="entry name" value="WHIM2_dom"/>
</dbReference>
<feature type="compositionally biased region" description="Basic and acidic residues" evidence="15">
    <location>
        <begin position="237"/>
        <end position="246"/>
    </location>
</feature>
<feature type="coiled-coil region" evidence="14">
    <location>
        <begin position="595"/>
        <end position="622"/>
    </location>
</feature>
<feature type="region of interest" description="Disordered" evidence="15">
    <location>
        <begin position="237"/>
        <end position="308"/>
    </location>
</feature>
<dbReference type="InterPro" id="IPR013136">
    <property type="entry name" value="WSTF_Acf1_Cbp146"/>
</dbReference>
<dbReference type="GO" id="GO:0003677">
    <property type="term" value="F:DNA binding"/>
    <property type="evidence" value="ECO:0007669"/>
    <property type="project" value="TreeGrafter"/>
</dbReference>
<evidence type="ECO:0000256" key="1">
    <source>
        <dbReference type="ARBA" id="ARBA00004123"/>
    </source>
</evidence>
<dbReference type="SMART" id="SM00249">
    <property type="entry name" value="PHD"/>
    <property type="match status" value="1"/>
</dbReference>
<reference evidence="17" key="1">
    <citation type="journal article" date="2014" name="Genome Biol.">
        <title>Genome analysis of a major urban malaria vector mosquito, Anopheles stephensi.</title>
        <authorList>
            <person name="Jiang X."/>
            <person name="Peery A."/>
            <person name="Hall A.B."/>
            <person name="Sharma A."/>
            <person name="Chen X.G."/>
            <person name="Waterhouse R.M."/>
            <person name="Komissarov A."/>
            <person name="Riehle M.M."/>
            <person name="Shouche Y."/>
            <person name="Sharakhova M.V."/>
            <person name="Lawson D."/>
            <person name="Pakpour N."/>
            <person name="Arensburger P."/>
            <person name="Davidson V.L."/>
            <person name="Eiglmeier K."/>
            <person name="Emrich S."/>
            <person name="George P."/>
            <person name="Kennedy R.C."/>
            <person name="Mane S.P."/>
            <person name="Maslen G."/>
            <person name="Oringanje C."/>
            <person name="Qi Y."/>
            <person name="Settlage R."/>
            <person name="Tojo M."/>
            <person name="Tubio J.M."/>
            <person name="Unger M.F."/>
            <person name="Wang B."/>
            <person name="Vernick K.D."/>
            <person name="Ribeiro J.M."/>
            <person name="James A.A."/>
            <person name="Michel K."/>
            <person name="Riehle M.A."/>
            <person name="Luckhart S."/>
            <person name="Sharakhov I.V."/>
            <person name="Tu Z."/>
        </authorList>
    </citation>
    <scope>NUCLEOTIDE SEQUENCE [LARGE SCALE GENOMIC DNA]</scope>
    <source>
        <strain evidence="17">Indian</strain>
    </source>
</reference>
<feature type="compositionally biased region" description="Low complexity" evidence="15">
    <location>
        <begin position="1240"/>
        <end position="1259"/>
    </location>
</feature>
<keyword evidence="5" id="KW-0862">Zinc</keyword>
<organism evidence="16 17">
    <name type="scientific">Anopheles stephensi</name>
    <name type="common">Indo-Pakistan malaria mosquito</name>
    <dbReference type="NCBI Taxonomy" id="30069"/>
    <lineage>
        <taxon>Eukaryota</taxon>
        <taxon>Metazoa</taxon>
        <taxon>Ecdysozoa</taxon>
        <taxon>Arthropoda</taxon>
        <taxon>Hexapoda</taxon>
        <taxon>Insecta</taxon>
        <taxon>Pterygota</taxon>
        <taxon>Neoptera</taxon>
        <taxon>Endopterygota</taxon>
        <taxon>Diptera</taxon>
        <taxon>Nematocera</taxon>
        <taxon>Culicoidea</taxon>
        <taxon>Culicidae</taxon>
        <taxon>Anophelinae</taxon>
        <taxon>Anopheles</taxon>
    </lineage>
</organism>
<evidence type="ECO:0000256" key="5">
    <source>
        <dbReference type="ARBA" id="ARBA00022833"/>
    </source>
</evidence>
<keyword evidence="6" id="KW-0805">Transcription regulation</keyword>
<dbReference type="PROSITE" id="PS50827">
    <property type="entry name" value="DDT"/>
    <property type="match status" value="1"/>
</dbReference>
<dbReference type="InterPro" id="IPR001965">
    <property type="entry name" value="Znf_PHD"/>
</dbReference>
<dbReference type="Pfam" id="PF02791">
    <property type="entry name" value="DDT"/>
    <property type="match status" value="1"/>
</dbReference>
<dbReference type="VEuPathDB" id="VectorBase:ASTEI20_046074"/>
<dbReference type="InterPro" id="IPR047171">
    <property type="entry name" value="BAZ1A"/>
</dbReference>
<feature type="region of interest" description="Disordered" evidence="15">
    <location>
        <begin position="926"/>
        <end position="962"/>
    </location>
</feature>
<feature type="compositionally biased region" description="Basic and acidic residues" evidence="15">
    <location>
        <begin position="1223"/>
        <end position="1234"/>
    </location>
</feature>
<evidence type="ECO:0000256" key="12">
    <source>
        <dbReference type="PROSITE-ProRule" id="PRU00146"/>
    </source>
</evidence>
<keyword evidence="4 12" id="KW-0863">Zinc-finger</keyword>
<evidence type="ECO:0000313" key="17">
    <source>
        <dbReference type="Proteomes" id="UP000076408"/>
    </source>
</evidence>
<name>A0A182XVK0_ANOST</name>
<sequence length="1259" mass="141899">MPLLKRKALQKTPEPEHLKDSDEVFVCETTGELFSNYDDFFMRTMLLSSTVWSCVMTGRTNLTYVDALESEKSAKRTLKTFPVALKGPILLIASRTKRTAIHDLSSDVHGYAKDVFFKGETVYTKTGDPEVVRKAKIVRVVISDPAGEPVPSRLIYHVESEDGESPANYSVRGEAIMRERNCLSREKCKLFLKQHVELGANQMLCVKKTSLEQFVTSKGCTDDKVFYGQKPDFKVSKKLQSQDKARAGVAKPAKKSKKADQQQAKVKGKENKKQPTIEKYLQQSADDSVKVKPATKAPEKRKTSLEERAEKRELAKKRMKLEKTLLVSQVALALKEYSSVKEDLQLTDQRVMPPARAVRTLIGEQHFPDFLFILEFLNTFGDVLSIETKFPDGVSVEQLERALLQRETDGPLCDILQILLSALFEAWKNAIASEESNIELGAKRLIRWCSGQLSMNITDLPLDWTTVSELLRLHLTAHNHSTSFGDASYKLNRDHPHILRALTTHTVFQLATEDVMQIICALIHNLLTTEEILGQVEAMGEARIKIKNNRLEQRRVAHRKSSLMQTAHDSFKKELASKVGQLADKELEDYQKQMEQSLKNSLAELENEASAKMIELREEAAEFKPNQVYLGSDRAFRNYWQFQSLPGLFVEHDTKFAGRCMEQVTKHIPGLAQCDAKTRKKFITDSIFKCAGNSAGLIDIDADGKLRCEDDVYEQLLHRGSALLAQTKTNPFSLATANGTAKDEGGRLETANAVSSSAGTCPSNRELLMCTGDEISCPVHPSNHPGTASWSYYATAHELDALIGSLNPRGRREKPLRETLQLYRDLIVAQMERCPIAKLSVQENEPHSALPDTNQSNEMLETMFREYLVDLEVRITAGCLGELKVNDVEKWRNAILNRSYDAQITGQLEWGLQRLQNDKYAFIKKKNQESSSEESEEEDADLFQSSLDGPENGLPEATNANGSMQEGSLRATVRSLASALLQVAQSVDPKFFRHPFGPKGVCKDRNTIAFWQSYGQKKFLRWEVLLMQANSFSQLFLHYHILYDAIRWSRSIERAVCMVCRLKGDASVTLLCDECNRACHMYCLKPKLKQIPAGDWFCMQCRPEDHAPKHNAGTRKRAQINDYVASDDSEDDVDKKDDAEEEDDESNVSEAEMSSEDSSSSSSEEDAESMEDEEETESLKPKIVLNKKASGKKVTPTVNAKQAARKRAQNQEPQRRTLPKRSRQSDSRQEEPPSQKRRSSNSANRPSAGRRSLRLSGRN</sequence>
<dbReference type="InterPro" id="IPR018501">
    <property type="entry name" value="DDT_dom"/>
</dbReference>
<dbReference type="SUPFAM" id="SSF57903">
    <property type="entry name" value="FYVE/PHD zinc finger"/>
    <property type="match status" value="1"/>
</dbReference>
<feature type="compositionally biased region" description="Acidic residues" evidence="15">
    <location>
        <begin position="931"/>
        <end position="941"/>
    </location>
</feature>
<evidence type="ECO:0000256" key="15">
    <source>
        <dbReference type="SAM" id="MobiDB-lite"/>
    </source>
</evidence>
<keyword evidence="10 13" id="KW-0539">Nucleus</keyword>
<dbReference type="PROSITE" id="PS51136">
    <property type="entry name" value="WAC"/>
    <property type="match status" value="1"/>
</dbReference>
<dbReference type="GO" id="GO:0008270">
    <property type="term" value="F:zinc ion binding"/>
    <property type="evidence" value="ECO:0007669"/>
    <property type="project" value="UniProtKB-KW"/>
</dbReference>
<protein>
    <recommendedName>
        <fullName evidence="11">Bromodomain adjacent to zinc finger domain protein 1A</fullName>
    </recommendedName>
</protein>
<dbReference type="VEuPathDB" id="VectorBase:ASTE003514"/>
<feature type="compositionally biased region" description="Basic and acidic residues" evidence="15">
    <location>
        <begin position="297"/>
        <end position="308"/>
    </location>
</feature>
<dbReference type="GO" id="GO:0045740">
    <property type="term" value="P:positive regulation of DNA replication"/>
    <property type="evidence" value="ECO:0007669"/>
    <property type="project" value="TreeGrafter"/>
</dbReference>
<evidence type="ECO:0000256" key="10">
    <source>
        <dbReference type="ARBA" id="ARBA00023242"/>
    </source>
</evidence>
<evidence type="ECO:0000256" key="2">
    <source>
        <dbReference type="ARBA" id="ARBA00022553"/>
    </source>
</evidence>
<dbReference type="VEuPathDB" id="VectorBase:ASTEI00236"/>
<dbReference type="SMART" id="SM00571">
    <property type="entry name" value="DDT"/>
    <property type="match status" value="1"/>
</dbReference>
<dbReference type="OMA" id="FERQCEE"/>
<comment type="subcellular location">
    <subcellularLocation>
        <location evidence="1 13">Nucleus</location>
    </subcellularLocation>
</comment>
<feature type="region of interest" description="Disordered" evidence="15">
    <location>
        <begin position="1108"/>
        <end position="1259"/>
    </location>
</feature>
<keyword evidence="8" id="KW-0103">Bromodomain</keyword>
<dbReference type="GO" id="GO:0000228">
    <property type="term" value="C:nuclear chromosome"/>
    <property type="evidence" value="ECO:0007669"/>
    <property type="project" value="TreeGrafter"/>
</dbReference>
<dbReference type="Pfam" id="PF10537">
    <property type="entry name" value="WAC_Acf1_DNA_bd"/>
    <property type="match status" value="1"/>
</dbReference>
<evidence type="ECO:0000256" key="13">
    <source>
        <dbReference type="PROSITE-ProRule" id="PRU00475"/>
    </source>
</evidence>
<evidence type="ECO:0000256" key="8">
    <source>
        <dbReference type="ARBA" id="ARBA00023117"/>
    </source>
</evidence>
<dbReference type="InterPro" id="IPR019787">
    <property type="entry name" value="Znf_PHD-finger"/>
</dbReference>
<keyword evidence="17" id="KW-1185">Reference proteome</keyword>
<dbReference type="STRING" id="30069.A0A182XVK0"/>
<dbReference type="InterPro" id="IPR013083">
    <property type="entry name" value="Znf_RING/FYVE/PHD"/>
</dbReference>
<dbReference type="Pfam" id="PF00628">
    <property type="entry name" value="PHD"/>
    <property type="match status" value="1"/>
</dbReference>
<feature type="compositionally biased region" description="Low complexity" evidence="15">
    <location>
        <begin position="1148"/>
        <end position="1162"/>
    </location>
</feature>
<proteinExistence type="predicted"/>
<keyword evidence="2" id="KW-0597">Phosphoprotein</keyword>
<dbReference type="GO" id="GO:0031445">
    <property type="term" value="P:regulation of heterochromatin formation"/>
    <property type="evidence" value="ECO:0007669"/>
    <property type="project" value="TreeGrafter"/>
</dbReference>
<evidence type="ECO:0000256" key="7">
    <source>
        <dbReference type="ARBA" id="ARBA00023054"/>
    </source>
</evidence>
<dbReference type="GO" id="GO:0006338">
    <property type="term" value="P:chromatin remodeling"/>
    <property type="evidence" value="ECO:0007669"/>
    <property type="project" value="InterPro"/>
</dbReference>
<keyword evidence="7 14" id="KW-0175">Coiled coil</keyword>
<feature type="compositionally biased region" description="Basic and acidic residues" evidence="15">
    <location>
        <begin position="267"/>
        <end position="276"/>
    </location>
</feature>
<evidence type="ECO:0000256" key="4">
    <source>
        <dbReference type="ARBA" id="ARBA00022771"/>
    </source>
</evidence>
<evidence type="ECO:0000256" key="9">
    <source>
        <dbReference type="ARBA" id="ARBA00023163"/>
    </source>
</evidence>
<dbReference type="PANTHER" id="PTHR46510">
    <property type="entry name" value="BROMODOMAIN ADJACENT TO ZINC FINGER DOMAIN PROTEIN 1A"/>
    <property type="match status" value="1"/>
</dbReference>
<accession>A0A182XVK0</accession>
<dbReference type="PANTHER" id="PTHR46510:SF1">
    <property type="entry name" value="BROMODOMAIN ADJACENT TO ZINC FINGER DOMAIN PROTEIN 1A"/>
    <property type="match status" value="1"/>
</dbReference>
<dbReference type="Pfam" id="PF15613">
    <property type="entry name" value="WSD"/>
    <property type="match status" value="1"/>
</dbReference>
<reference evidence="16" key="2">
    <citation type="submission" date="2020-05" db="UniProtKB">
        <authorList>
            <consortium name="EnsemblMetazoa"/>
        </authorList>
    </citation>
    <scope>IDENTIFICATION</scope>
    <source>
        <strain evidence="16">Indian</strain>
    </source>
</reference>
<dbReference type="FunFam" id="3.30.40.10:FF:000300">
    <property type="entry name" value="Bromodomain adjacent to zinc finger domain protein 1A"/>
    <property type="match status" value="1"/>
</dbReference>
<keyword evidence="9" id="KW-0804">Transcription</keyword>
<evidence type="ECO:0000256" key="3">
    <source>
        <dbReference type="ARBA" id="ARBA00022723"/>
    </source>
</evidence>
<evidence type="ECO:0000313" key="16">
    <source>
        <dbReference type="EnsemblMetazoa" id="ASTEI00236-PA"/>
    </source>
</evidence>
<dbReference type="PROSITE" id="PS50016">
    <property type="entry name" value="ZF_PHD_2"/>
    <property type="match status" value="1"/>
</dbReference>
<keyword evidence="3" id="KW-0479">Metal-binding</keyword>
<evidence type="ECO:0000256" key="14">
    <source>
        <dbReference type="SAM" id="Coils"/>
    </source>
</evidence>
<evidence type="ECO:0000256" key="6">
    <source>
        <dbReference type="ARBA" id="ARBA00023015"/>
    </source>
</evidence>
<dbReference type="EnsemblMetazoa" id="ASTEI00236-RA">
    <property type="protein sequence ID" value="ASTEI00236-PA"/>
    <property type="gene ID" value="ASTEI00236"/>
</dbReference>
<evidence type="ECO:0000256" key="11">
    <source>
        <dbReference type="ARBA" id="ARBA00068253"/>
    </source>
</evidence>
<dbReference type="AlphaFoldDB" id="A0A182XVK0"/>
<feature type="compositionally biased region" description="Acidic residues" evidence="15">
    <location>
        <begin position="1163"/>
        <end position="1176"/>
    </location>
</feature>
<dbReference type="GO" id="GO:0006355">
    <property type="term" value="P:regulation of DNA-templated transcription"/>
    <property type="evidence" value="ECO:0007669"/>
    <property type="project" value="TreeGrafter"/>
</dbReference>
<dbReference type="GO" id="GO:0008623">
    <property type="term" value="C:CHRAC"/>
    <property type="evidence" value="ECO:0007669"/>
    <property type="project" value="TreeGrafter"/>
</dbReference>
<dbReference type="InterPro" id="IPR011011">
    <property type="entry name" value="Znf_FYVE_PHD"/>
</dbReference>